<evidence type="ECO:0000256" key="4">
    <source>
        <dbReference type="RuleBase" id="RU361235"/>
    </source>
</evidence>
<dbReference type="EMBL" id="CADEPM010000011">
    <property type="protein sequence ID" value="CAB3410667.1"/>
    <property type="molecule type" value="Genomic_DNA"/>
</dbReference>
<proteinExistence type="inferred from homology"/>
<evidence type="ECO:0000256" key="2">
    <source>
        <dbReference type="ARBA" id="ARBA00022487"/>
    </source>
</evidence>
<protein>
    <recommendedName>
        <fullName evidence="4">Carboxylic ester hydrolase</fullName>
        <ecNumber evidence="4">3.1.1.-</ecNumber>
    </recommendedName>
</protein>
<dbReference type="PROSITE" id="PS00122">
    <property type="entry name" value="CARBOXYLESTERASE_B_1"/>
    <property type="match status" value="1"/>
</dbReference>
<dbReference type="Proteomes" id="UP000494206">
    <property type="component" value="Unassembled WGS sequence"/>
</dbReference>
<evidence type="ECO:0000259" key="5">
    <source>
        <dbReference type="Pfam" id="PF00135"/>
    </source>
</evidence>
<reference evidence="6 7" key="1">
    <citation type="submission" date="2020-04" db="EMBL/GenBank/DDBJ databases">
        <authorList>
            <person name="Laetsch R D."/>
            <person name="Stevens L."/>
            <person name="Kumar S."/>
            <person name="Blaxter L. M."/>
        </authorList>
    </citation>
    <scope>NUCLEOTIDE SEQUENCE [LARGE SCALE GENOMIC DNA]</scope>
</reference>
<organism evidence="6 7">
    <name type="scientific">Caenorhabditis bovis</name>
    <dbReference type="NCBI Taxonomy" id="2654633"/>
    <lineage>
        <taxon>Eukaryota</taxon>
        <taxon>Metazoa</taxon>
        <taxon>Ecdysozoa</taxon>
        <taxon>Nematoda</taxon>
        <taxon>Chromadorea</taxon>
        <taxon>Rhabditida</taxon>
        <taxon>Rhabditina</taxon>
        <taxon>Rhabditomorpha</taxon>
        <taxon>Rhabditoidea</taxon>
        <taxon>Rhabditidae</taxon>
        <taxon>Peloderinae</taxon>
        <taxon>Caenorhabditis</taxon>
    </lineage>
</organism>
<keyword evidence="2" id="KW-0719">Serine esterase</keyword>
<name>A0A8S1FDM4_9PELO</name>
<evidence type="ECO:0000256" key="3">
    <source>
        <dbReference type="ARBA" id="ARBA00022801"/>
    </source>
</evidence>
<dbReference type="InterPro" id="IPR019826">
    <property type="entry name" value="Carboxylesterase_B_AS"/>
</dbReference>
<gene>
    <name evidence="6" type="ORF">CBOVIS_LOCUS12159</name>
</gene>
<dbReference type="PANTHER" id="PTHR45029:SF6">
    <property type="entry name" value="CARBOXYLIC ESTER HYDROLASE"/>
    <property type="match status" value="1"/>
</dbReference>
<accession>A0A8S1FDM4</accession>
<evidence type="ECO:0000256" key="1">
    <source>
        <dbReference type="ARBA" id="ARBA00005964"/>
    </source>
</evidence>
<comment type="similarity">
    <text evidence="1 4">Belongs to the type-B carboxylesterase/lipase family.</text>
</comment>
<dbReference type="InterPro" id="IPR029058">
    <property type="entry name" value="AB_hydrolase_fold"/>
</dbReference>
<keyword evidence="7" id="KW-1185">Reference proteome</keyword>
<keyword evidence="3 4" id="KW-0378">Hydrolase</keyword>
<evidence type="ECO:0000313" key="6">
    <source>
        <dbReference type="EMBL" id="CAB3410667.1"/>
    </source>
</evidence>
<evidence type="ECO:0000313" key="7">
    <source>
        <dbReference type="Proteomes" id="UP000494206"/>
    </source>
</evidence>
<dbReference type="OrthoDB" id="19653at2759"/>
<dbReference type="PANTHER" id="PTHR45029">
    <property type="entry name" value="CARBOXYLIC ESTER HYDROLASE-RELATED"/>
    <property type="match status" value="1"/>
</dbReference>
<dbReference type="Pfam" id="PF00135">
    <property type="entry name" value="COesterase"/>
    <property type="match status" value="1"/>
</dbReference>
<dbReference type="SUPFAM" id="SSF53474">
    <property type="entry name" value="alpha/beta-Hydrolases"/>
    <property type="match status" value="1"/>
</dbReference>
<dbReference type="InterPro" id="IPR002018">
    <property type="entry name" value="CarbesteraseB"/>
</dbReference>
<feature type="domain" description="Carboxylesterase type B" evidence="5">
    <location>
        <begin position="12"/>
        <end position="528"/>
    </location>
</feature>
<dbReference type="AlphaFoldDB" id="A0A8S1FDM4"/>
<comment type="caution">
    <text evidence="6">The sequence shown here is derived from an EMBL/GenBank/DDBJ whole genome shotgun (WGS) entry which is preliminary data.</text>
</comment>
<dbReference type="Gene3D" id="3.40.50.1820">
    <property type="entry name" value="alpha/beta hydrolase"/>
    <property type="match status" value="1"/>
</dbReference>
<dbReference type="InterPro" id="IPR043187">
    <property type="entry name" value="CM06B1-like"/>
</dbReference>
<dbReference type="GO" id="GO:0052689">
    <property type="term" value="F:carboxylic ester hydrolase activity"/>
    <property type="evidence" value="ECO:0007669"/>
    <property type="project" value="UniProtKB-KW"/>
</dbReference>
<sequence length="563" mass="64106">MGISSSKLEHSAIMNATCGPVRGISYNIDGKFVNGFLGIPYAKPPIGELRFKKPVAHEVWTEPRDCFRFGLRAPQNDELIGQFMNHVGKSEAHCLNLNVFAPSWHSPSGFPVMVFIHGGGFAVHSSSNYGSVSVARNLCVKDVVVVTINYRLGLLGFMSTGDDVCRGNLGLWDQTMALEWVRDHIRCFGGDPTNVTIFGQSAGGASVDLLCLSPHSRDLFQRAIPMAGNGECYFAVRTAEQQAALTKEYARYLGWKGDDDDTVDLMRFFNAEPLYKLEMGLNPKRGFRHSQQGNLYFVPNFDGEFFPRPLDELRKEAPKKSLMTGTTKYEGLFFVGLGAISRTHDGFKRFARQIFKPCDYGGHADEIQRMVYDYYMKGVNPKNSHQMAHQIVKFLGDYSINYGTYRLAKSMSDYGNTVYFYSFEHFNPHGFGVFKWMLPFLGATHCTELRYVLGKGVISKFRPDERDKAMIETMTTFFTNFAKYGDPNPPGTQQWLPHDPNEPFKHFKIDFDNCAMHDDYQDRRLLFWDEIHAKNRYPLATLSSLLSFFFVFQRVVVIKVYWI</sequence>
<dbReference type="EC" id="3.1.1.-" evidence="4"/>